<dbReference type="Gene3D" id="3.30.465.60">
    <property type="match status" value="1"/>
</dbReference>
<comment type="function">
    <text evidence="8">Ligates lysine onto the cytidine present at position 34 of the AUA codon-specific tRNA(Ile) that contains the anticodon CAU, in an ATP-dependent manner. Cytidine is converted to lysidine, thus changing the amino acid specificity of the tRNA from methionine to isoleucine.</text>
</comment>
<evidence type="ECO:0000256" key="8">
    <source>
        <dbReference type="HAMAP-Rule" id="MF_01161"/>
    </source>
</evidence>
<comment type="domain">
    <text evidence="8">The N-terminal region contains the highly conserved SGGXDS motif, predicted to be a P-loop motif involved in ATP binding.</text>
</comment>
<keyword evidence="11" id="KW-1185">Reference proteome</keyword>
<dbReference type="InterPro" id="IPR011063">
    <property type="entry name" value="TilS/TtcA_N"/>
</dbReference>
<protein>
    <recommendedName>
        <fullName evidence="8">tRNA(Ile)-lysidine synthase</fullName>
        <ecNumber evidence="8">6.3.4.19</ecNumber>
    </recommendedName>
    <alternativeName>
        <fullName evidence="8">tRNA(Ile)-2-lysyl-cytidine synthase</fullName>
    </alternativeName>
    <alternativeName>
        <fullName evidence="8">tRNA(Ile)-lysidine synthetase</fullName>
    </alternativeName>
</protein>
<dbReference type="InterPro" id="IPR012094">
    <property type="entry name" value="tRNA_Ile_lys_synt"/>
</dbReference>
<dbReference type="Proteomes" id="UP000244240">
    <property type="component" value="Unassembled WGS sequence"/>
</dbReference>
<comment type="caution">
    <text evidence="10">The sequence shown here is derived from an EMBL/GenBank/DDBJ whole genome shotgun (WGS) entry which is preliminary data.</text>
</comment>
<organism evidence="10 11">
    <name type="scientific">Melghirimyces profundicolus</name>
    <dbReference type="NCBI Taxonomy" id="1242148"/>
    <lineage>
        <taxon>Bacteria</taxon>
        <taxon>Bacillati</taxon>
        <taxon>Bacillota</taxon>
        <taxon>Bacilli</taxon>
        <taxon>Bacillales</taxon>
        <taxon>Thermoactinomycetaceae</taxon>
        <taxon>Melghirimyces</taxon>
    </lineage>
</organism>
<evidence type="ECO:0000256" key="4">
    <source>
        <dbReference type="ARBA" id="ARBA00022694"/>
    </source>
</evidence>
<comment type="catalytic activity">
    <reaction evidence="7 8">
        <text>cytidine(34) in tRNA(Ile2) + L-lysine + ATP = lysidine(34) in tRNA(Ile2) + AMP + diphosphate + H(+)</text>
        <dbReference type="Rhea" id="RHEA:43744"/>
        <dbReference type="Rhea" id="RHEA-COMP:10625"/>
        <dbReference type="Rhea" id="RHEA-COMP:10670"/>
        <dbReference type="ChEBI" id="CHEBI:15378"/>
        <dbReference type="ChEBI" id="CHEBI:30616"/>
        <dbReference type="ChEBI" id="CHEBI:32551"/>
        <dbReference type="ChEBI" id="CHEBI:33019"/>
        <dbReference type="ChEBI" id="CHEBI:82748"/>
        <dbReference type="ChEBI" id="CHEBI:83665"/>
        <dbReference type="ChEBI" id="CHEBI:456215"/>
        <dbReference type="EC" id="6.3.4.19"/>
    </reaction>
</comment>
<dbReference type="Gene3D" id="3.40.50.620">
    <property type="entry name" value="HUPs"/>
    <property type="match status" value="1"/>
</dbReference>
<dbReference type="InterPro" id="IPR012795">
    <property type="entry name" value="tRNA_Ile_lys_synt_N"/>
</dbReference>
<keyword evidence="3 8" id="KW-0436">Ligase</keyword>
<dbReference type="SUPFAM" id="SSF82829">
    <property type="entry name" value="MesJ substrate recognition domain-like"/>
    <property type="match status" value="1"/>
</dbReference>
<dbReference type="InterPro" id="IPR014729">
    <property type="entry name" value="Rossmann-like_a/b/a_fold"/>
</dbReference>
<dbReference type="GO" id="GO:0006400">
    <property type="term" value="P:tRNA modification"/>
    <property type="evidence" value="ECO:0007669"/>
    <property type="project" value="UniProtKB-UniRule"/>
</dbReference>
<reference evidence="10 11" key="1">
    <citation type="submission" date="2018-04" db="EMBL/GenBank/DDBJ databases">
        <title>Genomic Encyclopedia of Archaeal and Bacterial Type Strains, Phase II (KMG-II): from individual species to whole genera.</title>
        <authorList>
            <person name="Goeker M."/>
        </authorList>
    </citation>
    <scope>NUCLEOTIDE SEQUENCE [LARGE SCALE GENOMIC DNA]</scope>
    <source>
        <strain evidence="10 11">DSM 45787</strain>
    </source>
</reference>
<dbReference type="GO" id="GO:0032267">
    <property type="term" value="F:tRNA(Ile)-lysidine synthase activity"/>
    <property type="evidence" value="ECO:0007669"/>
    <property type="project" value="UniProtKB-EC"/>
</dbReference>
<keyword evidence="2 8" id="KW-0963">Cytoplasm</keyword>
<evidence type="ECO:0000256" key="7">
    <source>
        <dbReference type="ARBA" id="ARBA00048539"/>
    </source>
</evidence>
<evidence type="ECO:0000256" key="3">
    <source>
        <dbReference type="ARBA" id="ARBA00022598"/>
    </source>
</evidence>
<sequence length="473" mass="53897">MLERMIQTIEIHRLLPEGAKVAVGVSGGVDSTALLHALHRLAPRYGWRVYAIHVNHGLRGEESEGDARYVRGRCEEWRIPFRLERVDVKGELEKNGGNPQSVARKLRYEAFHRAARAFGADHLALAHQADDQVETLLMRLLRGTGPSGLAGIPLVREWDNIRVVRPLLEIRRSEVEDYCAAHGLKPRLDSSNRDSRYTRNRIRHDLIPELKSYNPRFENALLQLAKVAADEEDHWRELVEKGAERVILHRGDGETVMDVTSLLELDVALQRRVIKLILNCLVEEDENDGVTLDSVERIRRLAARPGPSSTVPLFGEHRAEREYQRLRILKSSPEVKSGTVPSPGTTFLPVPGEIHFPAGRLRSRVESRWIYPPDDRRAVFDLDRLETPLSVRTRRPGDRIRPLGLDGTKKVKEIMIDAKVPRRLRDGIPLVLSGEETIWVPGLARSDAALVTEETRRFLYLEWDWEVSFPEKG</sequence>
<keyword evidence="5 8" id="KW-0547">Nucleotide-binding</keyword>
<dbReference type="AlphaFoldDB" id="A0A2T6BGQ7"/>
<evidence type="ECO:0000313" key="10">
    <source>
        <dbReference type="EMBL" id="PTX55255.1"/>
    </source>
</evidence>
<comment type="subcellular location">
    <subcellularLocation>
        <location evidence="1 8">Cytoplasm</location>
    </subcellularLocation>
</comment>
<comment type="similarity">
    <text evidence="8">Belongs to the tRNA(Ile)-lysidine synthase family.</text>
</comment>
<proteinExistence type="inferred from homology"/>
<dbReference type="NCBIfam" id="TIGR02432">
    <property type="entry name" value="lysidine_TilS_N"/>
    <property type="match status" value="1"/>
</dbReference>
<evidence type="ECO:0000313" key="11">
    <source>
        <dbReference type="Proteomes" id="UP000244240"/>
    </source>
</evidence>
<gene>
    <name evidence="8" type="primary">tilS</name>
    <name evidence="10" type="ORF">C8P63_12052</name>
</gene>
<dbReference type="InterPro" id="IPR012796">
    <property type="entry name" value="Lysidine-tRNA-synth_C"/>
</dbReference>
<dbReference type="RefSeq" id="WP_108025143.1">
    <property type="nucleotide sequence ID" value="NZ_QBKR01000020.1"/>
</dbReference>
<dbReference type="GO" id="GO:0005524">
    <property type="term" value="F:ATP binding"/>
    <property type="evidence" value="ECO:0007669"/>
    <property type="project" value="UniProtKB-UniRule"/>
</dbReference>
<dbReference type="EMBL" id="QBKR01000020">
    <property type="protein sequence ID" value="PTX55255.1"/>
    <property type="molecule type" value="Genomic_DNA"/>
</dbReference>
<dbReference type="GO" id="GO:0005737">
    <property type="term" value="C:cytoplasm"/>
    <property type="evidence" value="ECO:0007669"/>
    <property type="project" value="UniProtKB-SubCell"/>
</dbReference>
<evidence type="ECO:0000256" key="6">
    <source>
        <dbReference type="ARBA" id="ARBA00022840"/>
    </source>
</evidence>
<dbReference type="PANTHER" id="PTHR43033">
    <property type="entry name" value="TRNA(ILE)-LYSIDINE SYNTHASE-RELATED"/>
    <property type="match status" value="1"/>
</dbReference>
<feature type="domain" description="Lysidine-tRNA(Ile) synthetase C-terminal" evidence="9">
    <location>
        <begin position="389"/>
        <end position="461"/>
    </location>
</feature>
<evidence type="ECO:0000259" key="9">
    <source>
        <dbReference type="SMART" id="SM00977"/>
    </source>
</evidence>
<dbReference type="CDD" id="cd01992">
    <property type="entry name" value="TilS_N"/>
    <property type="match status" value="1"/>
</dbReference>
<dbReference type="NCBIfam" id="TIGR02433">
    <property type="entry name" value="lysidine_TilS_C"/>
    <property type="match status" value="1"/>
</dbReference>
<dbReference type="Pfam" id="PF01171">
    <property type="entry name" value="ATP_bind_3"/>
    <property type="match status" value="1"/>
</dbReference>
<evidence type="ECO:0000256" key="5">
    <source>
        <dbReference type="ARBA" id="ARBA00022741"/>
    </source>
</evidence>
<name>A0A2T6BGQ7_9BACL</name>
<dbReference type="SUPFAM" id="SSF56037">
    <property type="entry name" value="PheT/TilS domain"/>
    <property type="match status" value="1"/>
</dbReference>
<dbReference type="EC" id="6.3.4.19" evidence="8"/>
<dbReference type="PANTHER" id="PTHR43033:SF1">
    <property type="entry name" value="TRNA(ILE)-LYSIDINE SYNTHASE-RELATED"/>
    <property type="match status" value="1"/>
</dbReference>
<accession>A0A2T6BGQ7</accession>
<keyword evidence="4 8" id="KW-0819">tRNA processing</keyword>
<dbReference type="OrthoDB" id="9807403at2"/>
<dbReference type="SUPFAM" id="SSF52402">
    <property type="entry name" value="Adenine nucleotide alpha hydrolases-like"/>
    <property type="match status" value="1"/>
</dbReference>
<dbReference type="SMART" id="SM00977">
    <property type="entry name" value="TilS_C"/>
    <property type="match status" value="1"/>
</dbReference>
<evidence type="ECO:0000256" key="1">
    <source>
        <dbReference type="ARBA" id="ARBA00004496"/>
    </source>
</evidence>
<feature type="binding site" evidence="8">
    <location>
        <begin position="26"/>
        <end position="31"/>
    </location>
    <ligand>
        <name>ATP</name>
        <dbReference type="ChEBI" id="CHEBI:30616"/>
    </ligand>
</feature>
<dbReference type="HAMAP" id="MF_01161">
    <property type="entry name" value="tRNA_Ile_lys_synt"/>
    <property type="match status" value="1"/>
</dbReference>
<evidence type="ECO:0000256" key="2">
    <source>
        <dbReference type="ARBA" id="ARBA00022490"/>
    </source>
</evidence>
<keyword evidence="6 8" id="KW-0067">ATP-binding</keyword>
<dbReference type="Pfam" id="PF11734">
    <property type="entry name" value="TilS_C"/>
    <property type="match status" value="1"/>
</dbReference>